<evidence type="ECO:0000313" key="2">
    <source>
        <dbReference type="Proteomes" id="UP001057402"/>
    </source>
</evidence>
<evidence type="ECO:0000313" key="1">
    <source>
        <dbReference type="EMBL" id="KAI4373055.1"/>
    </source>
</evidence>
<protein>
    <submittedName>
        <fullName evidence="1">Uncharacterized protein</fullName>
    </submittedName>
</protein>
<reference evidence="2" key="1">
    <citation type="journal article" date="2023" name="Front. Plant Sci.">
        <title>Chromosomal-level genome assembly of Melastoma candidum provides insights into trichome evolution.</title>
        <authorList>
            <person name="Zhong Y."/>
            <person name="Wu W."/>
            <person name="Sun C."/>
            <person name="Zou P."/>
            <person name="Liu Y."/>
            <person name="Dai S."/>
            <person name="Zhou R."/>
        </authorList>
    </citation>
    <scope>NUCLEOTIDE SEQUENCE [LARGE SCALE GENOMIC DNA]</scope>
</reference>
<organism evidence="1 2">
    <name type="scientific">Melastoma candidum</name>
    <dbReference type="NCBI Taxonomy" id="119954"/>
    <lineage>
        <taxon>Eukaryota</taxon>
        <taxon>Viridiplantae</taxon>
        <taxon>Streptophyta</taxon>
        <taxon>Embryophyta</taxon>
        <taxon>Tracheophyta</taxon>
        <taxon>Spermatophyta</taxon>
        <taxon>Magnoliopsida</taxon>
        <taxon>eudicotyledons</taxon>
        <taxon>Gunneridae</taxon>
        <taxon>Pentapetalae</taxon>
        <taxon>rosids</taxon>
        <taxon>malvids</taxon>
        <taxon>Myrtales</taxon>
        <taxon>Melastomataceae</taxon>
        <taxon>Melastomatoideae</taxon>
        <taxon>Melastomateae</taxon>
        <taxon>Melastoma</taxon>
    </lineage>
</organism>
<gene>
    <name evidence="1" type="ORF">MLD38_011222</name>
</gene>
<proteinExistence type="predicted"/>
<name>A0ACB9R2W1_9MYRT</name>
<dbReference type="EMBL" id="CM042883">
    <property type="protein sequence ID" value="KAI4373055.1"/>
    <property type="molecule type" value="Genomic_DNA"/>
</dbReference>
<dbReference type="Proteomes" id="UP001057402">
    <property type="component" value="Chromosome 4"/>
</dbReference>
<keyword evidence="2" id="KW-1185">Reference proteome</keyword>
<sequence>MRIAPHLFRSIDWGSAVLCRRLPLSTRLLSTAPPPGFVPDAGDPGFDKRNPNAVESAEEFELRIFDDFSGSGSRQGSFSRKLDGIGRDGSGLKSLGGDGMPFLGGFDDRFTTLSDDMDGKLEKAARYFEYDSEEVMDDNYSYRPDMNLQPDMTYEPKDLDLRRPAPFRHKPRKAIDVTTEEVLRKADFRNVRFLANFLTRAGIIIKRSQSGISAKAQRRVAREIKKARAFGLMPFTTMGTKPFICGRTMENLERDYVQEYFDYRGGNDIEED</sequence>
<accession>A0ACB9R2W1</accession>
<comment type="caution">
    <text evidence="1">The sequence shown here is derived from an EMBL/GenBank/DDBJ whole genome shotgun (WGS) entry which is preliminary data.</text>
</comment>